<dbReference type="CDD" id="cd00590">
    <property type="entry name" value="RRM_SF"/>
    <property type="match status" value="1"/>
</dbReference>
<feature type="region of interest" description="Disordered" evidence="1">
    <location>
        <begin position="615"/>
        <end position="641"/>
    </location>
</feature>
<feature type="region of interest" description="Disordered" evidence="1">
    <location>
        <begin position="1179"/>
        <end position="1216"/>
    </location>
</feature>
<feature type="compositionally biased region" description="Pro residues" evidence="1">
    <location>
        <begin position="569"/>
        <end position="578"/>
    </location>
</feature>
<dbReference type="EMBL" id="CAIIXF020000003">
    <property type="protein sequence ID" value="CAH1778737.1"/>
    <property type="molecule type" value="Genomic_DNA"/>
</dbReference>
<accession>A0A8J1Y9D8</accession>
<dbReference type="Gene3D" id="3.30.70.330">
    <property type="match status" value="1"/>
</dbReference>
<feature type="compositionally biased region" description="Basic and acidic residues" evidence="1">
    <location>
        <begin position="206"/>
        <end position="221"/>
    </location>
</feature>
<gene>
    <name evidence="2" type="ORF">OFUS_LOCUS5611</name>
</gene>
<feature type="compositionally biased region" description="Basic and acidic residues" evidence="1">
    <location>
        <begin position="1345"/>
        <end position="1362"/>
    </location>
</feature>
<feature type="compositionally biased region" description="Low complexity" evidence="1">
    <location>
        <begin position="1179"/>
        <end position="1189"/>
    </location>
</feature>
<feature type="region of interest" description="Disordered" evidence="1">
    <location>
        <begin position="928"/>
        <end position="962"/>
    </location>
</feature>
<feature type="compositionally biased region" description="Basic and acidic residues" evidence="1">
    <location>
        <begin position="1"/>
        <end position="17"/>
    </location>
</feature>
<feature type="compositionally biased region" description="Basic and acidic residues" evidence="1">
    <location>
        <begin position="48"/>
        <end position="88"/>
    </location>
</feature>
<comment type="caution">
    <text evidence="2">The sequence shown here is derived from an EMBL/GenBank/DDBJ whole genome shotgun (WGS) entry which is preliminary data.</text>
</comment>
<feature type="compositionally biased region" description="Basic and acidic residues" evidence="1">
    <location>
        <begin position="227"/>
        <end position="242"/>
    </location>
</feature>
<dbReference type="Proteomes" id="UP000749559">
    <property type="component" value="Unassembled WGS sequence"/>
</dbReference>
<feature type="region of interest" description="Disordered" evidence="1">
    <location>
        <begin position="1"/>
        <end position="110"/>
    </location>
</feature>
<feature type="compositionally biased region" description="Basic and acidic residues" evidence="1">
    <location>
        <begin position="689"/>
        <end position="737"/>
    </location>
</feature>
<feature type="compositionally biased region" description="Pro residues" evidence="1">
    <location>
        <begin position="539"/>
        <end position="555"/>
    </location>
</feature>
<evidence type="ECO:0000313" key="2">
    <source>
        <dbReference type="EMBL" id="CAH1778737.1"/>
    </source>
</evidence>
<dbReference type="SMART" id="SM00360">
    <property type="entry name" value="RRM"/>
    <property type="match status" value="1"/>
</dbReference>
<feature type="compositionally biased region" description="Pro residues" evidence="1">
    <location>
        <begin position="1203"/>
        <end position="1216"/>
    </location>
</feature>
<feature type="region of interest" description="Disordered" evidence="1">
    <location>
        <begin position="194"/>
        <end position="250"/>
    </location>
</feature>
<dbReference type="OrthoDB" id="654191at2759"/>
<feature type="compositionally biased region" description="Acidic residues" evidence="1">
    <location>
        <begin position="33"/>
        <end position="47"/>
    </location>
</feature>
<feature type="region of interest" description="Disordered" evidence="1">
    <location>
        <begin position="471"/>
        <end position="578"/>
    </location>
</feature>
<feature type="region of interest" description="Disordered" evidence="1">
    <location>
        <begin position="673"/>
        <end position="770"/>
    </location>
</feature>
<feature type="compositionally biased region" description="Pro residues" evidence="1">
    <location>
        <begin position="501"/>
        <end position="514"/>
    </location>
</feature>
<feature type="compositionally biased region" description="Basic and acidic residues" evidence="1">
    <location>
        <begin position="471"/>
        <end position="488"/>
    </location>
</feature>
<keyword evidence="3" id="KW-1185">Reference proteome</keyword>
<dbReference type="PROSITE" id="PS50102">
    <property type="entry name" value="RRM"/>
    <property type="match status" value="1"/>
</dbReference>
<feature type="region of interest" description="Disordered" evidence="1">
    <location>
        <begin position="1039"/>
        <end position="1087"/>
    </location>
</feature>
<organism evidence="2 3">
    <name type="scientific">Owenia fusiformis</name>
    <name type="common">Polychaete worm</name>
    <dbReference type="NCBI Taxonomy" id="6347"/>
    <lineage>
        <taxon>Eukaryota</taxon>
        <taxon>Metazoa</taxon>
        <taxon>Spiralia</taxon>
        <taxon>Lophotrochozoa</taxon>
        <taxon>Annelida</taxon>
        <taxon>Polychaeta</taxon>
        <taxon>Sedentaria</taxon>
        <taxon>Canalipalpata</taxon>
        <taxon>Sabellida</taxon>
        <taxon>Oweniida</taxon>
        <taxon>Oweniidae</taxon>
        <taxon>Owenia</taxon>
    </lineage>
</organism>
<sequence>MEDTAKSEEVGSKDDTVCHGGTEDAGNGFEGMELGEEFVVLDEVGEDDNQKKEMAENKNETGKTNPVKEIDENNTDKVQQNDERKSNEAEVSMIKPGEADNESTDKPSKKEEARLTISLICPQCDDLVTDPLLLRCCHVLCKTKCAKVLLENGKNKNVLVCPQCDKRQVLSKFEKCKVDQTLAARVEEEIKNPTFIHDGKKRPKSEKKEPKNEKEVPRAQEKTNVSDVKDNKNDEVEQRSQEKTNVSDVKDNNSKELSLICPECKELFTDPIILPCSHALCKTKCAVKIIEINRVLKCSECKEKFFYNNVMDYKIDVNLASRVKAMKDTISEIENTLETEDTDMKNPDDNVLDSKILELFCPECDDLFSDPITLSCNHSLCKTKCAMNILKHEKFGKILNCPTCNKRHFMKNLTKHKVDEDLAAKVEKVKKENPTVDWKSKKKQNAVFKLQEDEKKALRKKAMEAASKAWKEAHKDELTDPVTPKESEVLGTTPPGLGPVILPPEGKPLGPGGPPGSMGPRGPPGYGDPWGPHGEWGPRGPPPRGWGPRGPPPGAWGPRGFPPGGWGPRGPPPGHWGPMGPPGFMGMGPMGPGGFRPGGPWIGPGMNPGFPVDPSQQPEDVAKDVEVQGEQSEEEKARAAAMAAAAATNSWGVSTSKEENALDSLINKVLRPTVPNKRQEKFVIPNKPLFEELSTHKEETNKSENKMKEKQNPNKEKTASDYSKRAKLADKALKAIDESSNISESDESPPPPPSESSSDSDSDDEPVIVRRSIGRMLVAATAGKKEKVPDIILPPAPKKSCMKQPKSVMKQKETVPESDIKTGFAAKPRSILKRKAEADNETDSQKAKKEYHICISGLPSSISAAFIKILVCQYGKVLNVKIAKKKDSVFAFVTFGSSEEVAKAVAKLNNTEVDSHIIEVKKLKNLPGASKPKSEPIPNESDASSSKGVVPSSTNVASPNIEEPAISEEAQSLLAKFKNTTSFKEASKPKKKKIVSKQQMEDLVAGAKLAAKKAEALLRIKHEQMRQKQFAALEEQSQKVEKFETRQPFKGQSNRGPKFQHQQNDQGNQAVSYDGQPAQANNGQPGQAQSFEDWYRYMGWYFYHYMANQAQTANQPLPSDLYTQFKTWLHGQNFPGITPETLPDDVPGMPPGMGGATFQTQPSVQPGMIPPGAQPGMVPPGAQQGMQPGMMPPGAQPGMQPGMMPPGSRPGMMPPGARPGMMPPGARPGMMPPGAQPGMQPGMMPPDAHPGMMPPGAHPGMMSPGAQPGMMPPGAQQGMQPGIVPTSPSNTTMEVQPQLMAEQDISKMAELQMNMLKQQKGNNPIPEKINPPSAPEPTERGMGLGDERARWVPPSERNKPNKNDIGMRIQNMAGSSVTPLLSDLDVSEIRNNEERRPNGKKKRRRKNKSVINTSNVPSLMDMH</sequence>
<feature type="region of interest" description="Disordered" evidence="1">
    <location>
        <begin position="1320"/>
        <end position="1423"/>
    </location>
</feature>
<evidence type="ECO:0000256" key="1">
    <source>
        <dbReference type="SAM" id="MobiDB-lite"/>
    </source>
</evidence>
<dbReference type="SUPFAM" id="SSF54928">
    <property type="entry name" value="RNA-binding domain, RBD"/>
    <property type="match status" value="1"/>
</dbReference>
<feature type="region of interest" description="Disordered" evidence="1">
    <location>
        <begin position="795"/>
        <end position="816"/>
    </location>
</feature>
<dbReference type="PROSITE" id="PS50089">
    <property type="entry name" value="ZF_RING_2"/>
    <property type="match status" value="1"/>
</dbReference>
<reference evidence="2" key="1">
    <citation type="submission" date="2022-03" db="EMBL/GenBank/DDBJ databases">
        <authorList>
            <person name="Martin C."/>
        </authorList>
    </citation>
    <scope>NUCLEOTIDE SEQUENCE</scope>
</reference>
<dbReference type="GO" id="GO:0003723">
    <property type="term" value="F:RNA binding"/>
    <property type="evidence" value="ECO:0007669"/>
    <property type="project" value="UniProtKB-UniRule"/>
</dbReference>
<dbReference type="InterPro" id="IPR013083">
    <property type="entry name" value="Znf_RING/FYVE/PHD"/>
</dbReference>
<feature type="compositionally biased region" description="Basic residues" evidence="1">
    <location>
        <begin position="1398"/>
        <end position="1408"/>
    </location>
</feature>
<evidence type="ECO:0000313" key="3">
    <source>
        <dbReference type="Proteomes" id="UP000749559"/>
    </source>
</evidence>
<feature type="compositionally biased region" description="Low complexity" evidence="1">
    <location>
        <begin position="1075"/>
        <end position="1087"/>
    </location>
</feature>
<protein>
    <submittedName>
        <fullName evidence="2">Uncharacterized protein</fullName>
    </submittedName>
</protein>
<dbReference type="Pfam" id="PF00076">
    <property type="entry name" value="RRM_1"/>
    <property type="match status" value="1"/>
</dbReference>
<dbReference type="SUPFAM" id="SSF57850">
    <property type="entry name" value="RING/U-box"/>
    <property type="match status" value="3"/>
</dbReference>
<dbReference type="InterPro" id="IPR000504">
    <property type="entry name" value="RRM_dom"/>
</dbReference>
<feature type="compositionally biased region" description="Polar residues" evidence="1">
    <location>
        <begin position="1050"/>
        <end position="1071"/>
    </location>
</feature>
<proteinExistence type="predicted"/>
<dbReference type="SMART" id="SM00184">
    <property type="entry name" value="RING"/>
    <property type="match status" value="3"/>
</dbReference>
<name>A0A8J1Y9D8_OWEFU</name>
<dbReference type="InterPro" id="IPR001841">
    <property type="entry name" value="Znf_RING"/>
</dbReference>
<dbReference type="Gene3D" id="3.30.40.10">
    <property type="entry name" value="Zinc/RING finger domain, C3HC4 (zinc finger)"/>
    <property type="match status" value="3"/>
</dbReference>
<dbReference type="InterPro" id="IPR012677">
    <property type="entry name" value="Nucleotide-bd_a/b_plait_sf"/>
</dbReference>
<feature type="compositionally biased region" description="Polar residues" evidence="1">
    <location>
        <begin position="941"/>
        <end position="958"/>
    </location>
</feature>
<dbReference type="InterPro" id="IPR035979">
    <property type="entry name" value="RBD_domain_sf"/>
</dbReference>
<feature type="compositionally biased region" description="Basic and acidic residues" evidence="1">
    <location>
        <begin position="1387"/>
        <end position="1397"/>
    </location>
</feature>
<dbReference type="PANTHER" id="PTHR23327">
    <property type="entry name" value="RING FINGER PROTEIN 127"/>
    <property type="match status" value="1"/>
</dbReference>